<reference evidence="1 2" key="1">
    <citation type="submission" date="2015-10" db="EMBL/GenBank/DDBJ databases">
        <title>Full genome of DAOMC 229536 Phialocephala scopiformis, a fungal endophyte of spruce producing the potent anti-insectan compound rugulosin.</title>
        <authorList>
            <consortium name="DOE Joint Genome Institute"/>
            <person name="Walker A.K."/>
            <person name="Frasz S.L."/>
            <person name="Seifert K.A."/>
            <person name="Miller J.D."/>
            <person name="Mondo S.J."/>
            <person name="Labutti K."/>
            <person name="Lipzen A."/>
            <person name="Dockter R."/>
            <person name="Kennedy M."/>
            <person name="Grigoriev I.V."/>
            <person name="Spatafora J.W."/>
        </authorList>
    </citation>
    <scope>NUCLEOTIDE SEQUENCE [LARGE SCALE GENOMIC DNA]</scope>
    <source>
        <strain evidence="1 2">CBS 120377</strain>
    </source>
</reference>
<protein>
    <submittedName>
        <fullName evidence="1">Uncharacterized protein</fullName>
    </submittedName>
</protein>
<dbReference type="Proteomes" id="UP000070700">
    <property type="component" value="Unassembled WGS sequence"/>
</dbReference>
<organism evidence="1 2">
    <name type="scientific">Mollisia scopiformis</name>
    <name type="common">Conifer needle endophyte fungus</name>
    <name type="synonym">Phialocephala scopiformis</name>
    <dbReference type="NCBI Taxonomy" id="149040"/>
    <lineage>
        <taxon>Eukaryota</taxon>
        <taxon>Fungi</taxon>
        <taxon>Dikarya</taxon>
        <taxon>Ascomycota</taxon>
        <taxon>Pezizomycotina</taxon>
        <taxon>Leotiomycetes</taxon>
        <taxon>Helotiales</taxon>
        <taxon>Mollisiaceae</taxon>
        <taxon>Mollisia</taxon>
    </lineage>
</organism>
<accession>A0A194X8M8</accession>
<keyword evidence="2" id="KW-1185">Reference proteome</keyword>
<dbReference type="GeneID" id="28824807"/>
<sequence>MQQNSRQKAINNKSQPQSIHLIYLPKISRAAIFSALCALLAALIMAKPALGEQFTTTSTEVASQTHTPFRLHCPAPDRDVIPGVFTIMFKPGYTIEQHAAVIFESTNEDIQRYIHHNLSFPDSTAYFGKHLYSPLLLHAIRSDPGVESVECDRRVKILGRYAPLRNCPLLPPRPSSFNSYYLVYLEANYSLEEHAERFKVDIFPRIVDMMALRVSCPDKIVYLGKDIDEYLLNKIRADRRVEEVYCDGGLRRSGLSSRHDQFPDRSHMNVNWSPHLRLVDKDTWENFGGESMRI</sequence>
<proteinExistence type="predicted"/>
<dbReference type="EMBL" id="KQ947416">
    <property type="protein sequence ID" value="KUJ16469.1"/>
    <property type="molecule type" value="Genomic_DNA"/>
</dbReference>
<gene>
    <name evidence="1" type="ORF">LY89DRAFT_685428</name>
</gene>
<evidence type="ECO:0000313" key="1">
    <source>
        <dbReference type="EMBL" id="KUJ16469.1"/>
    </source>
</evidence>
<evidence type="ECO:0000313" key="2">
    <source>
        <dbReference type="Proteomes" id="UP000070700"/>
    </source>
</evidence>
<dbReference type="OrthoDB" id="5361173at2759"/>
<dbReference type="AlphaFoldDB" id="A0A194X8M8"/>
<dbReference type="RefSeq" id="XP_018070824.1">
    <property type="nucleotide sequence ID" value="XM_018215081.1"/>
</dbReference>
<dbReference type="KEGG" id="psco:LY89DRAFT_685428"/>
<name>A0A194X8M8_MOLSC</name>
<dbReference type="InParanoid" id="A0A194X8M8"/>